<gene>
    <name evidence="1" type="ORF">HKBW3S47_01280</name>
</gene>
<dbReference type="RefSeq" id="WP_176235820.1">
    <property type="nucleotide sequence ID" value="NZ_BLRU01000167.1"/>
</dbReference>
<dbReference type="InterPro" id="IPR043519">
    <property type="entry name" value="NT_sf"/>
</dbReference>
<proteinExistence type="predicted"/>
<evidence type="ECO:0000313" key="1">
    <source>
        <dbReference type="EMBL" id="GFP39582.1"/>
    </source>
</evidence>
<dbReference type="Gene3D" id="3.30.460.10">
    <property type="entry name" value="Beta Polymerase, domain 2"/>
    <property type="match status" value="1"/>
</dbReference>
<evidence type="ECO:0008006" key="3">
    <source>
        <dbReference type="Google" id="ProtNLM"/>
    </source>
</evidence>
<dbReference type="Proteomes" id="UP000569018">
    <property type="component" value="Unassembled WGS sequence"/>
</dbReference>
<sequence length="149" mass="17284">MDLTDVEAQKIGKSVGDILYLCRTAVFQNKKRAHLHMGIVNSIYKKKMNLQQQRRKEALREAKHIARILGERFGAKEVILYGSLSQERYFDMASDIDIVAKGLGDQYLKAYGYCLRLSEFNLDIRAYEDLPDQYKNQVNKQGRCLYAKK</sequence>
<dbReference type="AlphaFoldDB" id="A0A6V8Q481"/>
<organism evidence="1 2">
    <name type="scientific">Candidatus Hakubella thermalkaliphila</name>
    <dbReference type="NCBI Taxonomy" id="2754717"/>
    <lineage>
        <taxon>Bacteria</taxon>
        <taxon>Bacillati</taxon>
        <taxon>Actinomycetota</taxon>
        <taxon>Actinomycetota incertae sedis</taxon>
        <taxon>Candidatus Hakubellales</taxon>
        <taxon>Candidatus Hakubellaceae</taxon>
        <taxon>Candidatus Hakubella</taxon>
    </lineage>
</organism>
<protein>
    <recommendedName>
        <fullName evidence="3">Polymerase beta nucleotidyltransferase domain-containing protein</fullName>
    </recommendedName>
</protein>
<dbReference type="SUPFAM" id="SSF81301">
    <property type="entry name" value="Nucleotidyltransferase"/>
    <property type="match status" value="1"/>
</dbReference>
<reference evidence="1 2" key="1">
    <citation type="journal article" date="2020" name="Front. Microbiol.">
        <title>Single-cell genomics of novel Actinobacteria with the Wood-Ljungdahl pathway discovered in a serpentinizing system.</title>
        <authorList>
            <person name="Merino N."/>
            <person name="Kawai M."/>
            <person name="Boyd E.S."/>
            <person name="Colman D.R."/>
            <person name="McGlynn S.E."/>
            <person name="Nealson K.H."/>
            <person name="Kurokawa K."/>
            <person name="Hongoh Y."/>
        </authorList>
    </citation>
    <scope>NUCLEOTIDE SEQUENCE [LARGE SCALE GENOMIC DNA]</scope>
    <source>
        <strain evidence="1 2">S47</strain>
    </source>
</reference>
<dbReference type="EMBL" id="BLSD01000066">
    <property type="protein sequence ID" value="GFP39582.1"/>
    <property type="molecule type" value="Genomic_DNA"/>
</dbReference>
<name>A0A6V8Q481_9ACTN</name>
<comment type="caution">
    <text evidence="1">The sequence shown here is derived from an EMBL/GenBank/DDBJ whole genome shotgun (WGS) entry which is preliminary data.</text>
</comment>
<evidence type="ECO:0000313" key="2">
    <source>
        <dbReference type="Proteomes" id="UP000569018"/>
    </source>
</evidence>
<accession>A0A6V8Q481</accession>